<evidence type="ECO:0000256" key="1">
    <source>
        <dbReference type="SAM" id="SignalP"/>
    </source>
</evidence>
<dbReference type="InterPro" id="IPR046661">
    <property type="entry name" value="DUF6770"/>
</dbReference>
<keyword evidence="1" id="KW-0732">Signal</keyword>
<dbReference type="Proteomes" id="UP000552864">
    <property type="component" value="Unassembled WGS sequence"/>
</dbReference>
<organism evidence="2 3">
    <name type="scientific">Chitinophaga eiseniae</name>
    <dbReference type="NCBI Taxonomy" id="634771"/>
    <lineage>
        <taxon>Bacteria</taxon>
        <taxon>Pseudomonadati</taxon>
        <taxon>Bacteroidota</taxon>
        <taxon>Chitinophagia</taxon>
        <taxon>Chitinophagales</taxon>
        <taxon>Chitinophagaceae</taxon>
        <taxon>Chitinophaga</taxon>
    </lineage>
</organism>
<dbReference type="EMBL" id="JABAHZ010000001">
    <property type="protein sequence ID" value="NLR78145.1"/>
    <property type="molecule type" value="Genomic_DNA"/>
</dbReference>
<sequence length="521" mass="58957">MKRTLVALLLLLLVAGSSKAQTKVFKEVGEGISSRMRTIFQDGTLVGYLLFTELEKADKDSFNYRITIMDENLNDIGLVNFRELKLDLRSVAFEQDVLCLSYMKSNLLGHEIKKRKEIKAAIAKGYMAIFTQFINLNGKILRSNTIKVNVDLDHEYRTGQLVIGNGGLKEPFRVQNVPGKGFACFYGDNRGKYLLVYDTTGRQTWQKRVGMDDGDYDMLISGHAAYFLVKKKHEMVEGGYMAFGFNLDDSTSFNKYFLKDKKGNQLSVLSFMNDPNTGKPFIAGKIINPRRGKEYGSARLISKGAYLGVFTINIDHDKQTTQPIYNYWKSNDTARIANSKGRLLANKSYMLNGPSFKDYYGNTYFTGSAIKRGINPGMVIAEVLTAPTIFVPTFLLTNFGTRRMRAYDALLLKQSADGKLTFENSIPSAHSHSYPGRFNLLLTDNKSYYTVTSPETKLTHLIITENKNITFYCVDQKKVTRTIPRVKDNISTMIYPAKEGHIMVAEYDKKERATKYSIEAI</sequence>
<feature type="chain" id="PRO_5032554274" evidence="1">
    <location>
        <begin position="21"/>
        <end position="521"/>
    </location>
</feature>
<dbReference type="RefSeq" id="WP_168737493.1">
    <property type="nucleotide sequence ID" value="NZ_JABAHZ010000001.1"/>
</dbReference>
<gene>
    <name evidence="2" type="ORF">HGH91_05890</name>
</gene>
<name>A0A847SGK0_9BACT</name>
<evidence type="ECO:0000313" key="3">
    <source>
        <dbReference type="Proteomes" id="UP000552864"/>
    </source>
</evidence>
<feature type="signal peptide" evidence="1">
    <location>
        <begin position="1"/>
        <end position="20"/>
    </location>
</feature>
<reference evidence="2 3" key="1">
    <citation type="submission" date="2020-04" db="EMBL/GenBank/DDBJ databases">
        <authorList>
            <person name="Yin C."/>
        </authorList>
    </citation>
    <scope>NUCLEOTIDE SEQUENCE [LARGE SCALE GENOMIC DNA]</scope>
    <source>
        <strain evidence="2 3">Ak56</strain>
    </source>
</reference>
<comment type="caution">
    <text evidence="2">The sequence shown here is derived from an EMBL/GenBank/DDBJ whole genome shotgun (WGS) entry which is preliminary data.</text>
</comment>
<keyword evidence="3" id="KW-1185">Reference proteome</keyword>
<evidence type="ECO:0000313" key="2">
    <source>
        <dbReference type="EMBL" id="NLR78145.1"/>
    </source>
</evidence>
<dbReference type="Pfam" id="PF20559">
    <property type="entry name" value="DUF6770"/>
    <property type="match status" value="1"/>
</dbReference>
<protein>
    <submittedName>
        <fullName evidence="2">Uncharacterized protein</fullName>
    </submittedName>
</protein>
<dbReference type="AlphaFoldDB" id="A0A847SGK0"/>
<accession>A0A847SGK0</accession>
<proteinExistence type="predicted"/>